<name>A0A1M6MJT7_9ACTN</name>
<feature type="region of interest" description="Disordered" evidence="1">
    <location>
        <begin position="122"/>
        <end position="165"/>
    </location>
</feature>
<feature type="compositionally biased region" description="Pro residues" evidence="1">
    <location>
        <begin position="129"/>
        <end position="138"/>
    </location>
</feature>
<dbReference type="AlphaFoldDB" id="A0A1M6MJT7"/>
<protein>
    <submittedName>
        <fullName evidence="2">Uncharacterized protein</fullName>
    </submittedName>
</protein>
<gene>
    <name evidence="2" type="ORF">SAMN05421803_11086</name>
</gene>
<evidence type="ECO:0000313" key="2">
    <source>
        <dbReference type="EMBL" id="SHJ83717.1"/>
    </source>
</evidence>
<organism evidence="2 3">
    <name type="scientific">Nocardiopsis flavescens</name>
    <dbReference type="NCBI Taxonomy" id="758803"/>
    <lineage>
        <taxon>Bacteria</taxon>
        <taxon>Bacillati</taxon>
        <taxon>Actinomycetota</taxon>
        <taxon>Actinomycetes</taxon>
        <taxon>Streptosporangiales</taxon>
        <taxon>Nocardiopsidaceae</taxon>
        <taxon>Nocardiopsis</taxon>
    </lineage>
</organism>
<reference evidence="2 3" key="1">
    <citation type="submission" date="2016-11" db="EMBL/GenBank/DDBJ databases">
        <authorList>
            <person name="Jaros S."/>
            <person name="Januszkiewicz K."/>
            <person name="Wedrychowicz H."/>
        </authorList>
    </citation>
    <scope>NUCLEOTIDE SEQUENCE [LARGE SCALE GENOMIC DNA]</scope>
    <source>
        <strain evidence="2 3">CGMCC 4.5723</strain>
    </source>
</reference>
<dbReference type="Proteomes" id="UP000184452">
    <property type="component" value="Unassembled WGS sequence"/>
</dbReference>
<dbReference type="EMBL" id="FQZK01000010">
    <property type="protein sequence ID" value="SHJ83717.1"/>
    <property type="molecule type" value="Genomic_DNA"/>
</dbReference>
<proteinExistence type="predicted"/>
<dbReference type="RefSeq" id="WP_073380370.1">
    <property type="nucleotide sequence ID" value="NZ_FQZK01000010.1"/>
</dbReference>
<sequence length="165" mass="17910">MADFFRVHADYVGRVGVEVGVFVAVDHLRRAGLLSDAEEDLYLDIDDWFRDALPVPPVYADGNTRGAVTWFRDSVRGREDFTGRIAALRGILTAHGVAHRESTSDDPGTVLYEDGYQVCVLPRSRRPADPPPFPPGTVPGPTTAGSKRHLARRSARGPGGRSDGA</sequence>
<keyword evidence="3" id="KW-1185">Reference proteome</keyword>
<feature type="compositionally biased region" description="Basic residues" evidence="1">
    <location>
        <begin position="146"/>
        <end position="155"/>
    </location>
</feature>
<evidence type="ECO:0000313" key="3">
    <source>
        <dbReference type="Proteomes" id="UP000184452"/>
    </source>
</evidence>
<dbReference type="OrthoDB" id="4546670at2"/>
<evidence type="ECO:0000256" key="1">
    <source>
        <dbReference type="SAM" id="MobiDB-lite"/>
    </source>
</evidence>
<dbReference type="STRING" id="758803.SAMN05421803_11086"/>
<accession>A0A1M6MJT7</accession>